<dbReference type="AlphaFoldDB" id="A0A2M6WSJ3"/>
<feature type="transmembrane region" description="Helical" evidence="1">
    <location>
        <begin position="118"/>
        <end position="136"/>
    </location>
</feature>
<keyword evidence="1" id="KW-0812">Transmembrane</keyword>
<evidence type="ECO:0000313" key="2">
    <source>
        <dbReference type="EMBL" id="PIT95732.1"/>
    </source>
</evidence>
<dbReference type="Proteomes" id="UP000228533">
    <property type="component" value="Unassembled WGS sequence"/>
</dbReference>
<keyword evidence="1" id="KW-0472">Membrane</keyword>
<comment type="caution">
    <text evidence="2">The sequence shown here is derived from an EMBL/GenBank/DDBJ whole genome shotgun (WGS) entry which is preliminary data.</text>
</comment>
<name>A0A2M6WSJ3_9BACT</name>
<accession>A0A2M6WSJ3</accession>
<feature type="transmembrane region" description="Helical" evidence="1">
    <location>
        <begin position="6"/>
        <end position="28"/>
    </location>
</feature>
<organism evidence="2 3">
    <name type="scientific">Candidatus Falkowbacteria bacterium CG10_big_fil_rev_8_21_14_0_10_37_14</name>
    <dbReference type="NCBI Taxonomy" id="1974561"/>
    <lineage>
        <taxon>Bacteria</taxon>
        <taxon>Candidatus Falkowiibacteriota</taxon>
    </lineage>
</organism>
<keyword evidence="1" id="KW-1133">Transmembrane helix</keyword>
<reference evidence="3" key="1">
    <citation type="submission" date="2017-09" db="EMBL/GenBank/DDBJ databases">
        <title>Depth-based differentiation of microbial function through sediment-hosted aquifers and enrichment of novel symbionts in the deep terrestrial subsurface.</title>
        <authorList>
            <person name="Probst A.J."/>
            <person name="Ladd B."/>
            <person name="Jarett J.K."/>
            <person name="Geller-Mcgrath D.E."/>
            <person name="Sieber C.M.K."/>
            <person name="Emerson J.B."/>
            <person name="Anantharaman K."/>
            <person name="Thomas B.C."/>
            <person name="Malmstrom R."/>
            <person name="Stieglmeier M."/>
            <person name="Klingl A."/>
            <person name="Woyke T."/>
            <person name="Ryan C.M."/>
            <person name="Banfield J.F."/>
        </authorList>
    </citation>
    <scope>NUCLEOTIDE SEQUENCE [LARGE SCALE GENOMIC DNA]</scope>
</reference>
<protein>
    <submittedName>
        <fullName evidence="2">Uncharacterized protein</fullName>
    </submittedName>
</protein>
<sequence length="137" mass="15795">MFENSSLLTLSLSLFSSLTLLIEFFIAFRHFLVSQPVFVFNPFFNTRLPVALAITTIGGIVAVLSLIPVGIYASQDINNGLIFLGFCLLLEVVIMKWLIHWYRKLILKGTEEDWNKRVVFIGCLFFLNCFLLWLHYV</sequence>
<evidence type="ECO:0000256" key="1">
    <source>
        <dbReference type="SAM" id="Phobius"/>
    </source>
</evidence>
<feature type="transmembrane region" description="Helical" evidence="1">
    <location>
        <begin position="80"/>
        <end position="98"/>
    </location>
</feature>
<feature type="transmembrane region" description="Helical" evidence="1">
    <location>
        <begin position="48"/>
        <end position="74"/>
    </location>
</feature>
<evidence type="ECO:0000313" key="3">
    <source>
        <dbReference type="Proteomes" id="UP000228533"/>
    </source>
</evidence>
<gene>
    <name evidence="2" type="ORF">COT94_04050</name>
</gene>
<dbReference type="EMBL" id="PFAM01000023">
    <property type="protein sequence ID" value="PIT95732.1"/>
    <property type="molecule type" value="Genomic_DNA"/>
</dbReference>
<proteinExistence type="predicted"/>